<feature type="transmembrane region" description="Helical" evidence="2">
    <location>
        <begin position="35"/>
        <end position="54"/>
    </location>
</feature>
<gene>
    <name evidence="3" type="ORF">SEVIR_6G201300v2</name>
</gene>
<feature type="transmembrane region" description="Helical" evidence="2">
    <location>
        <begin position="131"/>
        <end position="151"/>
    </location>
</feature>
<protein>
    <submittedName>
        <fullName evidence="3">Uncharacterized protein</fullName>
    </submittedName>
</protein>
<reference evidence="3" key="1">
    <citation type="submission" date="2019-03" db="EMBL/GenBank/DDBJ databases">
        <title>WGS assembly of Setaria viridis.</title>
        <authorList>
            <person name="Huang P."/>
            <person name="Jenkins J."/>
            <person name="Grimwood J."/>
            <person name="Barry K."/>
            <person name="Healey A."/>
            <person name="Mamidi S."/>
            <person name="Sreedasyam A."/>
            <person name="Shu S."/>
            <person name="Feldman M."/>
            <person name="Wu J."/>
            <person name="Yu Y."/>
            <person name="Chen C."/>
            <person name="Johnson J."/>
            <person name="Rokhsar D."/>
            <person name="Baxter I."/>
            <person name="Schmutz J."/>
            <person name="Brutnell T."/>
            <person name="Kellogg E."/>
        </authorList>
    </citation>
    <scope>NUCLEOTIDE SEQUENCE [LARGE SCALE GENOMIC DNA]</scope>
</reference>
<keyword evidence="2" id="KW-1133">Transmembrane helix</keyword>
<keyword evidence="2" id="KW-0812">Transmembrane</keyword>
<dbReference type="Proteomes" id="UP000298652">
    <property type="component" value="Chromosome 6"/>
</dbReference>
<dbReference type="Gramene" id="TKW10932">
    <property type="protein sequence ID" value="TKW10932"/>
    <property type="gene ID" value="SEVIR_6G201300v2"/>
</dbReference>
<organism evidence="3 4">
    <name type="scientific">Setaria viridis</name>
    <name type="common">Green bristlegrass</name>
    <name type="synonym">Setaria italica subsp. viridis</name>
    <dbReference type="NCBI Taxonomy" id="4556"/>
    <lineage>
        <taxon>Eukaryota</taxon>
        <taxon>Viridiplantae</taxon>
        <taxon>Streptophyta</taxon>
        <taxon>Embryophyta</taxon>
        <taxon>Tracheophyta</taxon>
        <taxon>Spermatophyta</taxon>
        <taxon>Magnoliopsida</taxon>
        <taxon>Liliopsida</taxon>
        <taxon>Poales</taxon>
        <taxon>Poaceae</taxon>
        <taxon>PACMAD clade</taxon>
        <taxon>Panicoideae</taxon>
        <taxon>Panicodae</taxon>
        <taxon>Paniceae</taxon>
        <taxon>Cenchrinae</taxon>
        <taxon>Setaria</taxon>
    </lineage>
</organism>
<keyword evidence="4" id="KW-1185">Reference proteome</keyword>
<sequence>MQVAAAVASTRGTEAGGAKPSARRLVRVMAGRRRWAALLLLALAYTAAMLMLAMGGGEVLGTGAVVEAALQRRAAPATTSLSPPSSSNARFWRAGKRGKGSTGITIGEGEKSRNTQGDGVPIRLGQYLRQFWGAVGELFFPFFSSLIKVLGVI</sequence>
<evidence type="ECO:0000313" key="4">
    <source>
        <dbReference type="Proteomes" id="UP000298652"/>
    </source>
</evidence>
<dbReference type="EMBL" id="CM016557">
    <property type="protein sequence ID" value="TKW10932.1"/>
    <property type="molecule type" value="Genomic_DNA"/>
</dbReference>
<feature type="region of interest" description="Disordered" evidence="1">
    <location>
        <begin position="76"/>
        <end position="117"/>
    </location>
</feature>
<evidence type="ECO:0000313" key="3">
    <source>
        <dbReference type="EMBL" id="TKW10932.1"/>
    </source>
</evidence>
<keyword evidence="2" id="KW-0472">Membrane</keyword>
<dbReference type="AlphaFoldDB" id="A0A4U6U779"/>
<evidence type="ECO:0000256" key="2">
    <source>
        <dbReference type="SAM" id="Phobius"/>
    </source>
</evidence>
<name>A0A4U6U779_SETVI</name>
<evidence type="ECO:0000256" key="1">
    <source>
        <dbReference type="SAM" id="MobiDB-lite"/>
    </source>
</evidence>
<proteinExistence type="predicted"/>
<feature type="compositionally biased region" description="Low complexity" evidence="1">
    <location>
        <begin position="76"/>
        <end position="87"/>
    </location>
</feature>
<accession>A0A4U6U779</accession>